<gene>
    <name evidence="1" type="ORF">SAMN04488117_10230</name>
</gene>
<sequence>MRAKVVTQGQGVWQQGKDRPLSDISMLRAFRHKPVSQVYGGML</sequence>
<protein>
    <submittedName>
        <fullName evidence="1">Uncharacterized protein</fullName>
    </submittedName>
</protein>
<organism evidence="1 2">
    <name type="scientific">Celeribacter baekdonensis</name>
    <dbReference type="NCBI Taxonomy" id="875171"/>
    <lineage>
        <taxon>Bacteria</taxon>
        <taxon>Pseudomonadati</taxon>
        <taxon>Pseudomonadota</taxon>
        <taxon>Alphaproteobacteria</taxon>
        <taxon>Rhodobacterales</taxon>
        <taxon>Roseobacteraceae</taxon>
        <taxon>Celeribacter</taxon>
    </lineage>
</organism>
<reference evidence="1 2" key="1">
    <citation type="submission" date="2016-10" db="EMBL/GenBank/DDBJ databases">
        <authorList>
            <person name="de Groot N.N."/>
        </authorList>
    </citation>
    <scope>NUCLEOTIDE SEQUENCE [LARGE SCALE GENOMIC DNA]</scope>
    <source>
        <strain evidence="1 2">DSM 27375</strain>
    </source>
</reference>
<dbReference type="Proteomes" id="UP000182284">
    <property type="component" value="Unassembled WGS sequence"/>
</dbReference>
<proteinExistence type="predicted"/>
<dbReference type="EMBL" id="FNBL01000002">
    <property type="protein sequence ID" value="SDF02442.1"/>
    <property type="molecule type" value="Genomic_DNA"/>
</dbReference>
<evidence type="ECO:0000313" key="1">
    <source>
        <dbReference type="EMBL" id="SDF02442.1"/>
    </source>
</evidence>
<accession>A0A1G7HPQ7</accession>
<name>A0A1G7HPQ7_9RHOB</name>
<dbReference type="AlphaFoldDB" id="A0A1G7HPQ7"/>
<evidence type="ECO:0000313" key="2">
    <source>
        <dbReference type="Proteomes" id="UP000182284"/>
    </source>
</evidence>